<evidence type="ECO:0008006" key="3">
    <source>
        <dbReference type="Google" id="ProtNLM"/>
    </source>
</evidence>
<proteinExistence type="predicted"/>
<comment type="caution">
    <text evidence="1">The sequence shown here is derived from an EMBL/GenBank/DDBJ whole genome shotgun (WGS) entry which is preliminary data.</text>
</comment>
<dbReference type="EMBL" id="PNEN01000562">
    <property type="protein sequence ID" value="PPJ54521.1"/>
    <property type="molecule type" value="Genomic_DNA"/>
</dbReference>
<evidence type="ECO:0000313" key="2">
    <source>
        <dbReference type="Proteomes" id="UP000237631"/>
    </source>
</evidence>
<evidence type="ECO:0000313" key="1">
    <source>
        <dbReference type="EMBL" id="PPJ54521.1"/>
    </source>
</evidence>
<dbReference type="Proteomes" id="UP000237631">
    <property type="component" value="Unassembled WGS sequence"/>
</dbReference>
<keyword evidence="2" id="KW-1185">Reference proteome</keyword>
<dbReference type="OrthoDB" id="3636520at2759"/>
<sequence length="431" mass="48697">MGTTTRSMARRARDMERTTLSDLPAELFELVANNVDKEGIGCLRLGNKECYDKAQWSFAKVHFEDLVILPAYESSLKDALNIVRERRFGSAVRQISICTDGIPLHEELRIAFTRIWVTLHNSESSFDSNSAFLTQITTALNYENWETEADGEEFTPQRALRDSVTVGTIDSMGEAIFDKLSNYENTLEVVLTDCRKSATRPRKYAQLVRGGGIVFPSEMAPANENGAMRMMHYCLSRCDVHVDNLRMEPGRWGLPVHSLLINQTCLASLANSLSTLKTAELVVWVQKFHNAQPLEKGRRIGQFMKALQNAGKLESLSLEMLDSGKDLSHEQMGEITIHRFEGCDTLWTFDDLLLLELKMLSLVGGAVHFHELAPFIQRQPALRRLRLMNTVIYLSGPSEKEFESVERAFATLLPDLELSCEGYTRIYFAEG</sequence>
<reference evidence="2" key="1">
    <citation type="journal article" date="2017" name="bioRxiv">
        <title>Conservation of a gene cluster reveals novel cercosporin biosynthetic mechanisms and extends production to the genus Colletotrichum.</title>
        <authorList>
            <person name="de Jonge R."/>
            <person name="Ebert M.K."/>
            <person name="Huitt-Roehl C.R."/>
            <person name="Pal P."/>
            <person name="Suttle J.C."/>
            <person name="Spanner R.E."/>
            <person name="Neubauer J.D."/>
            <person name="Jurick W.M.II."/>
            <person name="Stott K.A."/>
            <person name="Secor G.A."/>
            <person name="Thomma B.P.H.J."/>
            <person name="Van de Peer Y."/>
            <person name="Townsend C.A."/>
            <person name="Bolton M.D."/>
        </authorList>
    </citation>
    <scope>NUCLEOTIDE SEQUENCE [LARGE SCALE GENOMIC DNA]</scope>
    <source>
        <strain evidence="2">CBS538.71</strain>
    </source>
</reference>
<gene>
    <name evidence="1" type="ORF">CBER1_02537</name>
</gene>
<accession>A0A2S6C485</accession>
<dbReference type="AlphaFoldDB" id="A0A2S6C485"/>
<name>A0A2S6C485_9PEZI</name>
<protein>
    <recommendedName>
        <fullName evidence="3">F-box domain-containing protein</fullName>
    </recommendedName>
</protein>
<organism evidence="1 2">
    <name type="scientific">Cercospora berteroae</name>
    <dbReference type="NCBI Taxonomy" id="357750"/>
    <lineage>
        <taxon>Eukaryota</taxon>
        <taxon>Fungi</taxon>
        <taxon>Dikarya</taxon>
        <taxon>Ascomycota</taxon>
        <taxon>Pezizomycotina</taxon>
        <taxon>Dothideomycetes</taxon>
        <taxon>Dothideomycetidae</taxon>
        <taxon>Mycosphaerellales</taxon>
        <taxon>Mycosphaerellaceae</taxon>
        <taxon>Cercospora</taxon>
    </lineage>
</organism>